<dbReference type="Proteomes" id="UP001272242">
    <property type="component" value="Unassembled WGS sequence"/>
</dbReference>
<dbReference type="InterPro" id="IPR003423">
    <property type="entry name" value="OMP_efflux"/>
</dbReference>
<dbReference type="PROSITE" id="PS51257">
    <property type="entry name" value="PROKAR_LIPOPROTEIN"/>
    <property type="match status" value="1"/>
</dbReference>
<sequence length="520" mass="56339">MRHPHNYRRPQPRDWGGITFCVLCALAGCRAPSAPDCTAVSNHLTQRVGHTVPSRTEPAQVALPPGAAFEDGVTEDEAVAIALWNNAAFQELLVDLGVARGDLIQAGLLPNPEFVYYWPMADKPFKYLFDFPIEAIWLRPIRVKSAAREADRTAARLAQAGLDLMRDVRQAYADVVLAKERVRVAGESVKLRGRIAELAEKRLKAGDISPQEAATARIDALQAEQDATRIGYDVPVLEERLRNLMGVGAMRGPLPLDPSPPPPCQTFDADALTQEALATRPDAVAAAEAVAAAQARLTFARLGWVRFLGVVDATSGKASHVLGPALRFTVPLFNRNQGGIARAEAELERAVRNQKTVANQIVLDVQRSHLQYRQACAELDVLLVKVRPEVEAAIRRAQAAYQEGNVPIFIALAATQQLLDNYLREAVLHGDLRRFWAELERSAGRRLPPLPAPAATAPPMSPPVAPSAAADNPPSKFDLPKQSAPPTARVEPIVSAACSPVAPRPVAAEAPQWTPVRAKP</sequence>
<organism evidence="3 4">
    <name type="scientific">Gemmata algarum</name>
    <dbReference type="NCBI Taxonomy" id="2975278"/>
    <lineage>
        <taxon>Bacteria</taxon>
        <taxon>Pseudomonadati</taxon>
        <taxon>Planctomycetota</taxon>
        <taxon>Planctomycetia</taxon>
        <taxon>Gemmatales</taxon>
        <taxon>Gemmataceae</taxon>
        <taxon>Gemmata</taxon>
    </lineage>
</organism>
<accession>A0ABU5EU59</accession>
<gene>
    <name evidence="3" type="ORF">R5W23_001061</name>
</gene>
<dbReference type="EMBL" id="JAXBLV010000015">
    <property type="protein sequence ID" value="MDY3558162.1"/>
    <property type="molecule type" value="Genomic_DNA"/>
</dbReference>
<dbReference type="SUPFAM" id="SSF56954">
    <property type="entry name" value="Outer membrane efflux proteins (OEP)"/>
    <property type="match status" value="1"/>
</dbReference>
<dbReference type="Gene3D" id="1.20.1600.10">
    <property type="entry name" value="Outer membrane efflux proteins (OEP)"/>
    <property type="match status" value="1"/>
</dbReference>
<evidence type="ECO:0000256" key="2">
    <source>
        <dbReference type="SAM" id="MobiDB-lite"/>
    </source>
</evidence>
<dbReference type="PANTHER" id="PTHR30203:SF24">
    <property type="entry name" value="BLR4935 PROTEIN"/>
    <property type="match status" value="1"/>
</dbReference>
<dbReference type="InterPro" id="IPR010131">
    <property type="entry name" value="MdtP/NodT-like"/>
</dbReference>
<comment type="similarity">
    <text evidence="1">Belongs to the outer membrane factor (OMF) (TC 1.B.17) family.</text>
</comment>
<dbReference type="PANTHER" id="PTHR30203">
    <property type="entry name" value="OUTER MEMBRANE CATION EFFLUX PROTEIN"/>
    <property type="match status" value="1"/>
</dbReference>
<keyword evidence="4" id="KW-1185">Reference proteome</keyword>
<name>A0ABU5EU59_9BACT</name>
<evidence type="ECO:0000313" key="3">
    <source>
        <dbReference type="EMBL" id="MDY3558162.1"/>
    </source>
</evidence>
<proteinExistence type="inferred from homology"/>
<dbReference type="Pfam" id="PF02321">
    <property type="entry name" value="OEP"/>
    <property type="match status" value="1"/>
</dbReference>
<feature type="region of interest" description="Disordered" evidence="2">
    <location>
        <begin position="501"/>
        <end position="520"/>
    </location>
</feature>
<comment type="caution">
    <text evidence="3">The sequence shown here is derived from an EMBL/GenBank/DDBJ whole genome shotgun (WGS) entry which is preliminary data.</text>
</comment>
<feature type="region of interest" description="Disordered" evidence="2">
    <location>
        <begin position="446"/>
        <end position="491"/>
    </location>
</feature>
<feature type="compositionally biased region" description="Low complexity" evidence="2">
    <location>
        <begin position="466"/>
        <end position="475"/>
    </location>
</feature>
<evidence type="ECO:0000256" key="1">
    <source>
        <dbReference type="ARBA" id="ARBA00007613"/>
    </source>
</evidence>
<feature type="compositionally biased region" description="Low complexity" evidence="2">
    <location>
        <begin position="501"/>
        <end position="511"/>
    </location>
</feature>
<evidence type="ECO:0000313" key="4">
    <source>
        <dbReference type="Proteomes" id="UP001272242"/>
    </source>
</evidence>
<reference evidence="4" key="1">
    <citation type="journal article" date="2023" name="Mar. Drugs">
        <title>Gemmata algarum, a Novel Planctomycete Isolated from an Algal Mat, Displays Antimicrobial Activity.</title>
        <authorList>
            <person name="Kumar G."/>
            <person name="Kallscheuer N."/>
            <person name="Kashif M."/>
            <person name="Ahamad S."/>
            <person name="Jagadeeshwari U."/>
            <person name="Pannikurungottu S."/>
            <person name="Haufschild T."/>
            <person name="Kabuu M."/>
            <person name="Sasikala C."/>
            <person name="Jogler C."/>
            <person name="Ramana C."/>
        </authorList>
    </citation>
    <scope>NUCLEOTIDE SEQUENCE [LARGE SCALE GENOMIC DNA]</scope>
    <source>
        <strain evidence="4">JC673</strain>
    </source>
</reference>
<protein>
    <submittedName>
        <fullName evidence="3">TolC family protein</fullName>
    </submittedName>
</protein>
<dbReference type="RefSeq" id="WP_320685129.1">
    <property type="nucleotide sequence ID" value="NZ_JAXBLV010000015.1"/>
</dbReference>